<dbReference type="PROSITE" id="PS00922">
    <property type="entry name" value="TRANSGLYCOSYLASE"/>
    <property type="match status" value="1"/>
</dbReference>
<comment type="similarity">
    <text evidence="1">Belongs to the transglycosylase Slt family.</text>
</comment>
<evidence type="ECO:0008006" key="7">
    <source>
        <dbReference type="Google" id="ProtNLM"/>
    </source>
</evidence>
<dbReference type="GO" id="GO:0000270">
    <property type="term" value="P:peptidoglycan metabolic process"/>
    <property type="evidence" value="ECO:0007669"/>
    <property type="project" value="InterPro"/>
</dbReference>
<dbReference type="Pfam" id="PF01464">
    <property type="entry name" value="SLT"/>
    <property type="match status" value="1"/>
</dbReference>
<proteinExistence type="inferred from homology"/>
<evidence type="ECO:0000259" key="4">
    <source>
        <dbReference type="Pfam" id="PF14718"/>
    </source>
</evidence>
<dbReference type="Gene3D" id="1.25.20.10">
    <property type="entry name" value="Bacterial muramidases"/>
    <property type="match status" value="1"/>
</dbReference>
<comment type="caution">
    <text evidence="5">The sequence shown here is derived from an EMBL/GenBank/DDBJ whole genome shotgun (WGS) entry which is preliminary data.</text>
</comment>
<dbReference type="InterPro" id="IPR008939">
    <property type="entry name" value="Lytic_TGlycosylase_superhlx_U"/>
</dbReference>
<evidence type="ECO:0000256" key="1">
    <source>
        <dbReference type="ARBA" id="ARBA00007734"/>
    </source>
</evidence>
<dbReference type="SUPFAM" id="SSF48435">
    <property type="entry name" value="Bacterial muramidases"/>
    <property type="match status" value="1"/>
</dbReference>
<dbReference type="Gene3D" id="1.10.530.10">
    <property type="match status" value="1"/>
</dbReference>
<feature type="domain" description="Lytic transglycosylase superhelical linker" evidence="4">
    <location>
        <begin position="259"/>
        <end position="325"/>
    </location>
</feature>
<name>A0A3E0WZU0_9GAMM</name>
<dbReference type="GO" id="GO:0008933">
    <property type="term" value="F:peptidoglycan lytic transglycosylase activity"/>
    <property type="evidence" value="ECO:0007669"/>
    <property type="project" value="InterPro"/>
</dbReference>
<keyword evidence="6" id="KW-1185">Reference proteome</keyword>
<dbReference type="InterPro" id="IPR023346">
    <property type="entry name" value="Lysozyme-like_dom_sf"/>
</dbReference>
<protein>
    <recommendedName>
        <fullName evidence="7">Transglycosylase SLT domain-containing protein</fullName>
    </recommendedName>
</protein>
<dbReference type="GO" id="GO:0042597">
    <property type="term" value="C:periplasmic space"/>
    <property type="evidence" value="ECO:0007669"/>
    <property type="project" value="InterPro"/>
</dbReference>
<dbReference type="InterPro" id="IPR008258">
    <property type="entry name" value="Transglycosylase_SLT_dom_1"/>
</dbReference>
<dbReference type="Pfam" id="PF14718">
    <property type="entry name" value="SLT_L"/>
    <property type="match status" value="1"/>
</dbReference>
<evidence type="ECO:0000313" key="6">
    <source>
        <dbReference type="Proteomes" id="UP000256763"/>
    </source>
</evidence>
<reference evidence="6" key="1">
    <citation type="submission" date="2017-05" db="EMBL/GenBank/DDBJ databases">
        <authorList>
            <person name="Sharma S."/>
            <person name="Sidhu C."/>
            <person name="Pinnaka A.K."/>
        </authorList>
    </citation>
    <scope>NUCLEOTIDE SEQUENCE [LARGE SCALE GENOMIC DNA]</scope>
    <source>
        <strain evidence="6">AK93</strain>
    </source>
</reference>
<dbReference type="Proteomes" id="UP000256763">
    <property type="component" value="Unassembled WGS sequence"/>
</dbReference>
<organism evidence="5 6">
    <name type="scientific">Alkalilimnicola ehrlichii</name>
    <dbReference type="NCBI Taxonomy" id="351052"/>
    <lineage>
        <taxon>Bacteria</taxon>
        <taxon>Pseudomonadati</taxon>
        <taxon>Pseudomonadota</taxon>
        <taxon>Gammaproteobacteria</taxon>
        <taxon>Chromatiales</taxon>
        <taxon>Ectothiorhodospiraceae</taxon>
        <taxon>Alkalilimnicola</taxon>
    </lineage>
</organism>
<evidence type="ECO:0000313" key="5">
    <source>
        <dbReference type="EMBL" id="RFA38607.1"/>
    </source>
</evidence>
<feature type="domain" description="Transglycosylase SLT" evidence="3">
    <location>
        <begin position="336"/>
        <end position="435"/>
    </location>
</feature>
<dbReference type="CDD" id="cd13401">
    <property type="entry name" value="Slt70-like"/>
    <property type="match status" value="1"/>
</dbReference>
<dbReference type="SUPFAM" id="SSF53955">
    <property type="entry name" value="Lysozyme-like"/>
    <property type="match status" value="1"/>
</dbReference>
<dbReference type="GO" id="GO:0004553">
    <property type="term" value="F:hydrolase activity, hydrolyzing O-glycosyl compounds"/>
    <property type="evidence" value="ECO:0007669"/>
    <property type="project" value="InterPro"/>
</dbReference>
<dbReference type="InterPro" id="IPR037061">
    <property type="entry name" value="Lytic_TGlycoase_superhlx_L_sf"/>
</dbReference>
<keyword evidence="2" id="KW-0732">Signal</keyword>
<dbReference type="InterPro" id="IPR000189">
    <property type="entry name" value="Transglyc_AS"/>
</dbReference>
<dbReference type="PANTHER" id="PTHR37423">
    <property type="entry name" value="SOLUBLE LYTIC MUREIN TRANSGLYCOSYLASE-RELATED"/>
    <property type="match status" value="1"/>
</dbReference>
<dbReference type="InterPro" id="IPR012289">
    <property type="entry name" value="Lytic_TGlycosylase_superhlx_L"/>
</dbReference>
<dbReference type="AlphaFoldDB" id="A0A3E0WZU0"/>
<sequence>MAEARELWLVGSSQPRACDPVFAELYQRNELSADEIWQRIELAMNAGNQNLARYLGRHLNSSDRRWLEHWFEVSNRPYAALRYPPFDATHERAGPLLAHAVETIARRDINGAWARIPRLAEFEGVTPEKLDQVQRSVALRAAHNRREQALEWLDSLPDSAVDVEVRRWRAILARGEQNWPRLLIAINDLPPAERDRAEWRYWRGYALDHIGETALARLIYSELAQERNYYGFLAADAVNQPYNMNSEPVQYAPEDLERVAATEGLRRALELFELGMLIDARREWHAGLDAIDSEEWRYAAVLAAQVGWYDRAIITANRAGLHNALELRFPIGYRDYITRYSEQHNLELPLTFALLRKESAFMPDAVSSAGARGLMQVMPGTGRDVARRVNMRLPNNGALLDVDTNLQLGSAYLRQVLDRFGNNPVLAMAAYNAGRIM</sequence>
<dbReference type="GO" id="GO:0016020">
    <property type="term" value="C:membrane"/>
    <property type="evidence" value="ECO:0007669"/>
    <property type="project" value="InterPro"/>
</dbReference>
<gene>
    <name evidence="5" type="ORF">CAL65_04540</name>
</gene>
<evidence type="ECO:0000259" key="3">
    <source>
        <dbReference type="Pfam" id="PF01464"/>
    </source>
</evidence>
<evidence type="ECO:0000256" key="2">
    <source>
        <dbReference type="ARBA" id="ARBA00022729"/>
    </source>
</evidence>
<dbReference type="Gene3D" id="1.10.1240.20">
    <property type="entry name" value="Lytic transglycosylase, superhelical linker domain"/>
    <property type="match status" value="1"/>
</dbReference>
<dbReference type="EMBL" id="NFZW01000003">
    <property type="protein sequence ID" value="RFA38607.1"/>
    <property type="molecule type" value="Genomic_DNA"/>
</dbReference>
<accession>A0A3E0WZU0</accession>
<dbReference type="PANTHER" id="PTHR37423:SF5">
    <property type="entry name" value="SOLUBLE LYTIC MUREIN TRANSGLYCOSYLASE"/>
    <property type="match status" value="1"/>
</dbReference>